<dbReference type="GO" id="GO:0005737">
    <property type="term" value="C:cytoplasm"/>
    <property type="evidence" value="ECO:0007669"/>
    <property type="project" value="UniProtKB-UniRule"/>
</dbReference>
<keyword evidence="4 7" id="KW-0805">Transcription regulation</keyword>
<comment type="subcellular location">
    <subcellularLocation>
        <location evidence="7">Cytoplasm</location>
        <location evidence="7">Nucleoid</location>
    </subcellularLocation>
</comment>
<dbReference type="PANTHER" id="PTHR34701">
    <property type="entry name" value="TRANSCRIPTIONAL REGULATOR MRAZ"/>
    <property type="match status" value="1"/>
</dbReference>
<proteinExistence type="inferred from homology"/>
<keyword evidence="2 7" id="KW-0963">Cytoplasm</keyword>
<dbReference type="NCBIfam" id="TIGR00242">
    <property type="entry name" value="division/cell wall cluster transcriptional repressor MraZ"/>
    <property type="match status" value="1"/>
</dbReference>
<dbReference type="PANTHER" id="PTHR34701:SF1">
    <property type="entry name" value="TRANSCRIPTIONAL REGULATOR MRAZ"/>
    <property type="match status" value="1"/>
</dbReference>
<dbReference type="InterPro" id="IPR035644">
    <property type="entry name" value="MraZ_C"/>
</dbReference>
<evidence type="ECO:0000256" key="7">
    <source>
        <dbReference type="HAMAP-Rule" id="MF_01008"/>
    </source>
</evidence>
<dbReference type="GO" id="GO:0000976">
    <property type="term" value="F:transcription cis-regulatory region binding"/>
    <property type="evidence" value="ECO:0007669"/>
    <property type="project" value="TreeGrafter"/>
</dbReference>
<keyword evidence="5 7" id="KW-0238">DNA-binding</keyword>
<dbReference type="InterPro" id="IPR038619">
    <property type="entry name" value="MraZ_sf"/>
</dbReference>
<evidence type="ECO:0000256" key="4">
    <source>
        <dbReference type="ARBA" id="ARBA00023015"/>
    </source>
</evidence>
<evidence type="ECO:0000259" key="8">
    <source>
        <dbReference type="PROSITE" id="PS51740"/>
    </source>
</evidence>
<reference evidence="9 10" key="1">
    <citation type="submission" date="2017-10" db="EMBL/GenBank/DDBJ databases">
        <title>Novel microbial diversity and functional potential in the marine mammal oral microbiome.</title>
        <authorList>
            <person name="Dudek N.K."/>
            <person name="Sun C.L."/>
            <person name="Burstein D."/>
            <person name="Kantor R.S."/>
            <person name="Aliaga Goltsman D.S."/>
            <person name="Bik E.M."/>
            <person name="Thomas B.C."/>
            <person name="Banfield J.F."/>
            <person name="Relman D.A."/>
        </authorList>
    </citation>
    <scope>NUCLEOTIDE SEQUENCE [LARGE SCALE GENOMIC DNA]</scope>
    <source>
        <strain evidence="9">DOLJORAL78_47_202</strain>
    </source>
</reference>
<dbReference type="Pfam" id="PF02381">
    <property type="entry name" value="MraZ"/>
    <property type="match status" value="2"/>
</dbReference>
<dbReference type="PROSITE" id="PS51740">
    <property type="entry name" value="SPOVT_ABRB"/>
    <property type="match status" value="2"/>
</dbReference>
<dbReference type="EMBL" id="PDTI01000014">
    <property type="protein sequence ID" value="PIE63179.1"/>
    <property type="molecule type" value="Genomic_DNA"/>
</dbReference>
<evidence type="ECO:0000313" key="10">
    <source>
        <dbReference type="Proteomes" id="UP000231203"/>
    </source>
</evidence>
<dbReference type="CDD" id="cd16321">
    <property type="entry name" value="MraZ_C"/>
    <property type="match status" value="1"/>
</dbReference>
<evidence type="ECO:0000256" key="3">
    <source>
        <dbReference type="ARBA" id="ARBA00022737"/>
    </source>
</evidence>
<dbReference type="InterPro" id="IPR007159">
    <property type="entry name" value="SpoVT-AbrB_dom"/>
</dbReference>
<dbReference type="InterPro" id="IPR003444">
    <property type="entry name" value="MraZ"/>
</dbReference>
<dbReference type="InterPro" id="IPR037914">
    <property type="entry name" value="SpoVT-AbrB_sf"/>
</dbReference>
<dbReference type="GO" id="GO:0003700">
    <property type="term" value="F:DNA-binding transcription factor activity"/>
    <property type="evidence" value="ECO:0007669"/>
    <property type="project" value="UniProtKB-UniRule"/>
</dbReference>
<dbReference type="HAMAP" id="MF_01008">
    <property type="entry name" value="MraZ"/>
    <property type="match status" value="1"/>
</dbReference>
<feature type="domain" description="SpoVT-AbrB" evidence="8">
    <location>
        <begin position="5"/>
        <end position="50"/>
    </location>
</feature>
<evidence type="ECO:0000256" key="2">
    <source>
        <dbReference type="ARBA" id="ARBA00022490"/>
    </source>
</evidence>
<sequence>MFRSSSCHTIDDKGRLIIPARFRKVLKDEDDYGIVVSSKDGCIFAFTFSGWKAVEDSLKTVKTAGMQRFKRFFLGNACPLTCDKQDRVLIPQNLRIYAGIDKEVVLVGVLDRFEIWAKEKWELEQKIMEQELEREDVKEEIASIGL</sequence>
<dbReference type="InterPro" id="IPR020603">
    <property type="entry name" value="MraZ_dom"/>
</dbReference>
<dbReference type="CDD" id="cd16320">
    <property type="entry name" value="MraZ_N"/>
    <property type="match status" value="1"/>
</dbReference>
<dbReference type="AlphaFoldDB" id="A0A2G6MU77"/>
<gene>
    <name evidence="7 9" type="primary">mraZ</name>
    <name evidence="9" type="ORF">CSA25_01610</name>
</gene>
<dbReference type="Proteomes" id="UP000231203">
    <property type="component" value="Unassembled WGS sequence"/>
</dbReference>
<comment type="similarity">
    <text evidence="7">Belongs to the MraZ family.</text>
</comment>
<evidence type="ECO:0000256" key="6">
    <source>
        <dbReference type="ARBA" id="ARBA00023163"/>
    </source>
</evidence>
<dbReference type="GO" id="GO:2000143">
    <property type="term" value="P:negative regulation of DNA-templated transcription initiation"/>
    <property type="evidence" value="ECO:0007669"/>
    <property type="project" value="TreeGrafter"/>
</dbReference>
<name>A0A2G6MU77_9BACT</name>
<dbReference type="SUPFAM" id="SSF89447">
    <property type="entry name" value="AbrB/MazE/MraZ-like"/>
    <property type="match status" value="1"/>
</dbReference>
<comment type="caution">
    <text evidence="9">The sequence shown here is derived from an EMBL/GenBank/DDBJ whole genome shotgun (WGS) entry which is preliminary data.</text>
</comment>
<evidence type="ECO:0000256" key="5">
    <source>
        <dbReference type="ARBA" id="ARBA00023125"/>
    </source>
</evidence>
<feature type="domain" description="SpoVT-AbrB" evidence="8">
    <location>
        <begin position="77"/>
        <end position="120"/>
    </location>
</feature>
<accession>A0A2G6MU77</accession>
<keyword evidence="6 7" id="KW-0804">Transcription</keyword>
<dbReference type="Gene3D" id="3.40.1550.20">
    <property type="entry name" value="Transcriptional regulator MraZ domain"/>
    <property type="match status" value="1"/>
</dbReference>
<dbReference type="InterPro" id="IPR035642">
    <property type="entry name" value="MraZ_N"/>
</dbReference>
<dbReference type="GO" id="GO:0009295">
    <property type="term" value="C:nucleoid"/>
    <property type="evidence" value="ECO:0007669"/>
    <property type="project" value="UniProtKB-SubCell"/>
</dbReference>
<keyword evidence="3" id="KW-0677">Repeat</keyword>
<protein>
    <recommendedName>
        <fullName evidence="1 7">Transcriptional regulator MraZ</fullName>
    </recommendedName>
</protein>
<organism evidence="9 10">
    <name type="scientific">Desulfobacter postgatei</name>
    <dbReference type="NCBI Taxonomy" id="2293"/>
    <lineage>
        <taxon>Bacteria</taxon>
        <taxon>Pseudomonadati</taxon>
        <taxon>Thermodesulfobacteriota</taxon>
        <taxon>Desulfobacteria</taxon>
        <taxon>Desulfobacterales</taxon>
        <taxon>Desulfobacteraceae</taxon>
        <taxon>Desulfobacter</taxon>
    </lineage>
</organism>
<evidence type="ECO:0000313" key="9">
    <source>
        <dbReference type="EMBL" id="PIE63179.1"/>
    </source>
</evidence>
<comment type="subunit">
    <text evidence="7">Forms oligomers.</text>
</comment>
<evidence type="ECO:0000256" key="1">
    <source>
        <dbReference type="ARBA" id="ARBA00013860"/>
    </source>
</evidence>